<feature type="compositionally biased region" description="Acidic residues" evidence="19">
    <location>
        <begin position="434"/>
        <end position="444"/>
    </location>
</feature>
<dbReference type="PANTHER" id="PTHR23512">
    <property type="entry name" value="MAJOR FACILITATOR SUPERFAMILY DOMAIN-CONTAINING PROTEIN 1"/>
    <property type="match status" value="1"/>
</dbReference>
<feature type="transmembrane region" description="Helical" evidence="20">
    <location>
        <begin position="314"/>
        <end position="331"/>
    </location>
</feature>
<feature type="transmembrane region" description="Helical" evidence="20">
    <location>
        <begin position="160"/>
        <end position="181"/>
    </location>
</feature>
<dbReference type="InterPro" id="IPR052187">
    <property type="entry name" value="MFSD1"/>
</dbReference>
<evidence type="ECO:0000256" key="3">
    <source>
        <dbReference type="ARBA" id="ARBA00044878"/>
    </source>
</evidence>
<evidence type="ECO:0000256" key="11">
    <source>
        <dbReference type="ARBA" id="ARBA00044903"/>
    </source>
</evidence>
<feature type="compositionally biased region" description="Basic and acidic residues" evidence="19">
    <location>
        <begin position="419"/>
        <end position="430"/>
    </location>
</feature>
<evidence type="ECO:0000256" key="1">
    <source>
        <dbReference type="ARBA" id="ARBA00004141"/>
    </source>
</evidence>
<comment type="catalytic activity">
    <reaction evidence="2">
        <text>L-lysyl-L-alanine(out) = L-lysyl-L-alanine(in)</text>
        <dbReference type="Rhea" id="RHEA:79399"/>
        <dbReference type="ChEBI" id="CHEBI:229954"/>
    </reaction>
</comment>
<evidence type="ECO:0000256" key="2">
    <source>
        <dbReference type="ARBA" id="ARBA00044876"/>
    </source>
</evidence>
<keyword evidence="20" id="KW-0812">Transmembrane</keyword>
<reference evidence="21" key="1">
    <citation type="submission" date="2023-07" db="EMBL/GenBank/DDBJ databases">
        <title>Chromosome-level Genome Assembly of Striped Snakehead (Channa striata).</title>
        <authorList>
            <person name="Liu H."/>
        </authorList>
    </citation>
    <scope>NUCLEOTIDE SEQUENCE</scope>
    <source>
        <strain evidence="21">Gz</strain>
        <tissue evidence="21">Muscle</tissue>
    </source>
</reference>
<accession>A0AA88LNR6</accession>
<gene>
    <name evidence="21" type="ORF">Q5P01_023224</name>
</gene>
<evidence type="ECO:0000256" key="8">
    <source>
        <dbReference type="ARBA" id="ARBA00044898"/>
    </source>
</evidence>
<feature type="region of interest" description="Disordered" evidence="19">
    <location>
        <begin position="412"/>
        <end position="454"/>
    </location>
</feature>
<dbReference type="Proteomes" id="UP001187415">
    <property type="component" value="Unassembled WGS sequence"/>
</dbReference>
<comment type="catalytic activity">
    <reaction evidence="6">
        <text>L-lysyl-L-alpha-amino acid(out) = L-lysyl-L-alpha-amino acid(in)</text>
        <dbReference type="Rhea" id="RHEA:79387"/>
        <dbReference type="ChEBI" id="CHEBI:229965"/>
    </reaction>
</comment>
<feature type="transmembrane region" description="Helical" evidence="20">
    <location>
        <begin position="383"/>
        <end position="404"/>
    </location>
</feature>
<dbReference type="Pfam" id="PF07690">
    <property type="entry name" value="MFS_1"/>
    <property type="match status" value="1"/>
</dbReference>
<dbReference type="InterPro" id="IPR011701">
    <property type="entry name" value="MFS"/>
</dbReference>
<comment type="subcellular location">
    <subcellularLocation>
        <location evidence="1">Membrane</location>
        <topology evidence="1">Multi-pass membrane protein</topology>
    </subcellularLocation>
</comment>
<comment type="catalytic activity">
    <reaction evidence="9">
        <text>L-arginyl-L-alpha-amino acid(out) = L-arginyl-L-alpha-amino acid(in)</text>
        <dbReference type="Rhea" id="RHEA:79371"/>
        <dbReference type="ChEBI" id="CHEBI:84315"/>
    </reaction>
</comment>
<comment type="subunit">
    <text evidence="18">Homodimer. Interacts with lysosomal protein GLMP (via lumenal domain); the interaction starts while both proteins are still in the endoplasmic reticulum and is required for stabilization of MFSD1 in lysosomes but has no direct effect on its targeting to lysosomes or transporter activity.</text>
</comment>
<dbReference type="EMBL" id="JAUPFM010000019">
    <property type="protein sequence ID" value="KAK2820265.1"/>
    <property type="molecule type" value="Genomic_DNA"/>
</dbReference>
<dbReference type="Gene3D" id="1.20.1250.20">
    <property type="entry name" value="MFS general substrate transporter like domains"/>
    <property type="match status" value="1"/>
</dbReference>
<evidence type="ECO:0000256" key="18">
    <source>
        <dbReference type="ARBA" id="ARBA00046376"/>
    </source>
</evidence>
<comment type="catalytic activity">
    <reaction evidence="14">
        <text>L-lysyl-glycine(out) = L-lysyl-glycine(in)</text>
        <dbReference type="Rhea" id="RHEA:79407"/>
        <dbReference type="ChEBI" id="CHEBI:191202"/>
    </reaction>
</comment>
<dbReference type="GO" id="GO:0022857">
    <property type="term" value="F:transmembrane transporter activity"/>
    <property type="evidence" value="ECO:0007669"/>
    <property type="project" value="InterPro"/>
</dbReference>
<proteinExistence type="predicted"/>
<feature type="transmembrane region" description="Helical" evidence="20">
    <location>
        <begin position="70"/>
        <end position="90"/>
    </location>
</feature>
<comment type="catalytic activity">
    <reaction evidence="4">
        <text>L-alpha-aminoacyl-L-arginine(out) = L-alpha-aminoacyl-L-arginine(in)</text>
        <dbReference type="Rhea" id="RHEA:79367"/>
        <dbReference type="ChEBI" id="CHEBI:229968"/>
    </reaction>
</comment>
<evidence type="ECO:0000256" key="14">
    <source>
        <dbReference type="ARBA" id="ARBA00044924"/>
    </source>
</evidence>
<name>A0AA88LNR6_CHASR</name>
<comment type="catalytic activity">
    <reaction evidence="8">
        <text>L-aspartyl-L-lysine(out) = L-aspartyl-L-lysine(in)</text>
        <dbReference type="Rhea" id="RHEA:79411"/>
        <dbReference type="ChEBI" id="CHEBI:229953"/>
    </reaction>
</comment>
<dbReference type="SUPFAM" id="SSF103473">
    <property type="entry name" value="MFS general substrate transporter"/>
    <property type="match status" value="1"/>
</dbReference>
<feature type="transmembrane region" description="Helical" evidence="20">
    <location>
        <begin position="97"/>
        <end position="119"/>
    </location>
</feature>
<comment type="caution">
    <text evidence="21">The sequence shown here is derived from an EMBL/GenBank/DDBJ whole genome shotgun (WGS) entry which is preliminary data.</text>
</comment>
<evidence type="ECO:0000256" key="20">
    <source>
        <dbReference type="SAM" id="Phobius"/>
    </source>
</evidence>
<comment type="catalytic activity">
    <reaction evidence="3">
        <text>L-histidyl-glycine(out) = L-histidyl-glycine(in)</text>
        <dbReference type="Rhea" id="RHEA:79395"/>
        <dbReference type="ChEBI" id="CHEBI:229957"/>
    </reaction>
</comment>
<evidence type="ECO:0000313" key="22">
    <source>
        <dbReference type="Proteomes" id="UP001187415"/>
    </source>
</evidence>
<comment type="catalytic activity">
    <reaction evidence="11">
        <text>L-arginyl-glycine(out) = L-arginyl-glycine(in)</text>
        <dbReference type="Rhea" id="RHEA:79391"/>
        <dbReference type="ChEBI" id="CHEBI:229955"/>
    </reaction>
</comment>
<feature type="transmembrane region" description="Helical" evidence="20">
    <location>
        <begin position="343"/>
        <end position="362"/>
    </location>
</feature>
<dbReference type="AlphaFoldDB" id="A0AA88LNR6"/>
<feature type="transmembrane region" description="Helical" evidence="20">
    <location>
        <begin position="246"/>
        <end position="266"/>
    </location>
</feature>
<feature type="transmembrane region" description="Helical" evidence="20">
    <location>
        <begin position="12"/>
        <end position="29"/>
    </location>
</feature>
<evidence type="ECO:0000256" key="13">
    <source>
        <dbReference type="ARBA" id="ARBA00044919"/>
    </source>
</evidence>
<keyword evidence="20" id="KW-0472">Membrane</keyword>
<comment type="catalytic activity">
    <reaction evidence="5">
        <text>L-alpha-aminoacyl-L-histidine(out) = L-alpha-aminoacyl-L-histidine(in)</text>
        <dbReference type="Rhea" id="RHEA:79375"/>
        <dbReference type="ChEBI" id="CHEBI:229967"/>
    </reaction>
</comment>
<evidence type="ECO:0000256" key="10">
    <source>
        <dbReference type="ARBA" id="ARBA00044900"/>
    </source>
</evidence>
<evidence type="ECO:0000256" key="7">
    <source>
        <dbReference type="ARBA" id="ARBA00044893"/>
    </source>
</evidence>
<comment type="catalytic activity">
    <reaction evidence="12">
        <text>L-histidyl-L-alpha-amino acid(out) = L-histidyl-L-alpha-amino acid(in)</text>
        <dbReference type="Rhea" id="RHEA:79379"/>
        <dbReference type="ChEBI" id="CHEBI:229964"/>
    </reaction>
</comment>
<comment type="catalytic activity">
    <reaction evidence="7">
        <text>L-alpha-aminoacyl-L-lysine(out) = L-alpha-aminoacyl-L-lysine(in)</text>
        <dbReference type="Rhea" id="RHEA:79383"/>
        <dbReference type="ChEBI" id="CHEBI:229966"/>
    </reaction>
</comment>
<evidence type="ECO:0000256" key="15">
    <source>
        <dbReference type="ARBA" id="ARBA00044985"/>
    </source>
</evidence>
<evidence type="ECO:0000313" key="21">
    <source>
        <dbReference type="EMBL" id="KAK2820265.1"/>
    </source>
</evidence>
<comment type="function">
    <text evidence="17">Lysosomal dipeptide uniporter that selectively exports lysine, arginine or histidine-containing dipeptides with a net positive charge from the lysosome lumen into the cytosol. Could play a role in a specific type of protein O-glycosylation indirectly regulating macrophages migration and tissue invasion. Also essential for liver homeostasis.</text>
</comment>
<evidence type="ECO:0000256" key="17">
    <source>
        <dbReference type="ARBA" id="ARBA00045709"/>
    </source>
</evidence>
<evidence type="ECO:0000256" key="9">
    <source>
        <dbReference type="ARBA" id="ARBA00044899"/>
    </source>
</evidence>
<keyword evidence="22" id="KW-1185">Reference proteome</keyword>
<evidence type="ECO:0000256" key="16">
    <source>
        <dbReference type="ARBA" id="ARBA00045018"/>
    </source>
</evidence>
<feature type="transmembrane region" description="Helical" evidence="20">
    <location>
        <begin position="286"/>
        <end position="307"/>
    </location>
</feature>
<feature type="transmembrane region" description="Helical" evidence="20">
    <location>
        <begin position="193"/>
        <end position="215"/>
    </location>
</feature>
<comment type="catalytic activity">
    <reaction evidence="10">
        <text>L-lysyl-L-lysine(out) = L-lysyl-L-lysine(in)</text>
        <dbReference type="Rhea" id="RHEA:79403"/>
        <dbReference type="ChEBI" id="CHEBI:229956"/>
    </reaction>
</comment>
<dbReference type="GO" id="GO:0016020">
    <property type="term" value="C:membrane"/>
    <property type="evidence" value="ECO:0007669"/>
    <property type="project" value="UniProtKB-SubCell"/>
</dbReference>
<feature type="transmembrane region" description="Helical" evidence="20">
    <location>
        <begin position="125"/>
        <end position="148"/>
    </location>
</feature>
<evidence type="ECO:0000256" key="12">
    <source>
        <dbReference type="ARBA" id="ARBA00044912"/>
    </source>
</evidence>
<keyword evidence="20" id="KW-1133">Transmembrane helix</keyword>
<evidence type="ECO:0000256" key="19">
    <source>
        <dbReference type="SAM" id="MobiDB-lite"/>
    </source>
</evidence>
<dbReference type="PANTHER" id="PTHR23512:SF5">
    <property type="entry name" value="MAJOR FACILITATOR SUPERFAMILY DOMAIN-CONTAINING PROTEIN 1"/>
    <property type="match status" value="1"/>
</dbReference>
<evidence type="ECO:0000256" key="4">
    <source>
        <dbReference type="ARBA" id="ARBA00044881"/>
    </source>
</evidence>
<evidence type="ECO:0000256" key="5">
    <source>
        <dbReference type="ARBA" id="ARBA00044884"/>
    </source>
</evidence>
<sequence length="454" mass="50441">MAQPAEKAYYRFVVLFFNCLLTFGSYFCFDIPSVLQDQFQGNLTCPNVTVINGTVDCVEGLGMSPQQYNLLYAIYAWTNAVVVIMAGFLIDKLGNRFGVFLFSFLCVLGSSMFALGSHFKGTSYLLPLMLTGRLLFGSGNGSLTIVQNRITAFWFKGKELALAFGLTLAFSRLGSVLNFFLTQKFEEKYGMQWTLWGGALLCVLGFVSAIIVSALDKVGMRQLGLDGAIQEESRKVRIQDVKLLSLRYWLLVLTIMFFYNGIFPFIADASKFIQDKYSDYSQKEAAYIAGAVYDSSLVLSASVGILIDYVVSTIWLGVTYSFAAASMWPSIPLVVPQATMGTAMGLATSIQMVGIGLSNLVVGQILGTKSSETKIPVWRWQRMMIFMLANTVSCIITSVLLNIVDHRQGGTLNKTTKRSRQEDRDSDREPLNQGEEEQYEDEDDRGVRSRSINS</sequence>
<protein>
    <recommendedName>
        <fullName evidence="15">Lysosomal dipeptide transporter MFSD1</fullName>
    </recommendedName>
    <alternativeName>
        <fullName evidence="16">Major facilitator superfamily domain-containing protein 1</fullName>
    </alternativeName>
</protein>
<dbReference type="InterPro" id="IPR036259">
    <property type="entry name" value="MFS_trans_sf"/>
</dbReference>
<organism evidence="21 22">
    <name type="scientific">Channa striata</name>
    <name type="common">Snakehead murrel</name>
    <name type="synonym">Ophicephalus striatus</name>
    <dbReference type="NCBI Taxonomy" id="64152"/>
    <lineage>
        <taxon>Eukaryota</taxon>
        <taxon>Metazoa</taxon>
        <taxon>Chordata</taxon>
        <taxon>Craniata</taxon>
        <taxon>Vertebrata</taxon>
        <taxon>Euteleostomi</taxon>
        <taxon>Actinopterygii</taxon>
        <taxon>Neopterygii</taxon>
        <taxon>Teleostei</taxon>
        <taxon>Neoteleostei</taxon>
        <taxon>Acanthomorphata</taxon>
        <taxon>Anabantaria</taxon>
        <taxon>Anabantiformes</taxon>
        <taxon>Channoidei</taxon>
        <taxon>Channidae</taxon>
        <taxon>Channa</taxon>
    </lineage>
</organism>
<comment type="catalytic activity">
    <reaction evidence="13">
        <text>L-alanyl-L-lysine(out) = L-alanyl-L-lysine(in)</text>
        <dbReference type="Rhea" id="RHEA:79415"/>
        <dbReference type="ChEBI" id="CHEBI:192470"/>
    </reaction>
</comment>
<evidence type="ECO:0000256" key="6">
    <source>
        <dbReference type="ARBA" id="ARBA00044891"/>
    </source>
</evidence>